<dbReference type="PANTHER" id="PTHR41339">
    <property type="entry name" value="LIPL48"/>
    <property type="match status" value="1"/>
</dbReference>
<comment type="caution">
    <text evidence="2">The sequence shown here is derived from an EMBL/GenBank/DDBJ whole genome shotgun (WGS) entry which is preliminary data.</text>
</comment>
<keyword evidence="1" id="KW-0732">Signal</keyword>
<gene>
    <name evidence="2" type="ORF">J2X05_002052</name>
</gene>
<dbReference type="PANTHER" id="PTHR41339:SF1">
    <property type="entry name" value="SECRETED PROTEIN"/>
    <property type="match status" value="1"/>
</dbReference>
<evidence type="ECO:0000256" key="1">
    <source>
        <dbReference type="SAM" id="SignalP"/>
    </source>
</evidence>
<evidence type="ECO:0000313" key="2">
    <source>
        <dbReference type="EMBL" id="MDR7090030.1"/>
    </source>
</evidence>
<evidence type="ECO:0000313" key="3">
    <source>
        <dbReference type="Proteomes" id="UP001253595"/>
    </source>
</evidence>
<name>A0ABU1UXV9_9GAMM</name>
<sequence length="553" mass="57272">MKLKNLFALNVLAATLAACGGGGDINLNPSNTVTDSNNNTTNNNGASSSSVATNPCASYELGGQKVQGVLSGNNCTYGVTFVSDTRPLTTDLEIPALANGGVHVFQDSLFVGEDVDTNAIAAGTKVPAAGAGPILTIKAGAKIAFSNPVDYLRIARGSQIFAEGTKEAPIVLSATKDLIEKTATEADRGLWGGVQILGQGLTNKCTDVNNCHVTSEGRPGTYGGNNNNESSGTLRYVVIKHAGYEVVDGNELNGLTMYAVGSGTIVDYVQTYSTRDDGFEMFGGAVNLKHVVAVNVADDSFDFADGYVGNIQFALAIHTSGANRCIEGDNTGEGRADGILPMTHPRISNHTCITSAVDTNQGTIPTSKGDSEGPLLREGVQFELYNSIITSNATGMSSNECFEQDDTEGPETIDAMEAGISVVKSTLVACTEAIKTGKVDPSNAGFSAKTWFTAASNNNVVIDSSVTGGLPATIIKDLATKPRSYITAAAMTDGNAAAINVAVTDVTKLSEKPSTTTAPVAGSNDFFEAVNFIGAVSESNDWVSGWTVGMTSN</sequence>
<keyword evidence="2" id="KW-0449">Lipoprotein</keyword>
<feature type="signal peptide" evidence="1">
    <location>
        <begin position="1"/>
        <end position="20"/>
    </location>
</feature>
<dbReference type="PROSITE" id="PS51257">
    <property type="entry name" value="PROKAR_LIPOPROTEIN"/>
    <property type="match status" value="1"/>
</dbReference>
<reference evidence="2 3" key="1">
    <citation type="submission" date="2023-07" db="EMBL/GenBank/DDBJ databases">
        <title>Sorghum-associated microbial communities from plants grown in Nebraska, USA.</title>
        <authorList>
            <person name="Schachtman D."/>
        </authorList>
    </citation>
    <scope>NUCLEOTIDE SEQUENCE [LARGE SCALE GENOMIC DNA]</scope>
    <source>
        <strain evidence="2 3">BE190</strain>
    </source>
</reference>
<dbReference type="EMBL" id="JAVDVX010000003">
    <property type="protein sequence ID" value="MDR7090030.1"/>
    <property type="molecule type" value="Genomic_DNA"/>
</dbReference>
<accession>A0ABU1UXV9</accession>
<dbReference type="RefSeq" id="WP_310072021.1">
    <property type="nucleotide sequence ID" value="NZ_JAVDVX010000003.1"/>
</dbReference>
<dbReference type="Proteomes" id="UP001253595">
    <property type="component" value="Unassembled WGS sequence"/>
</dbReference>
<keyword evidence="3" id="KW-1185">Reference proteome</keyword>
<organism evidence="2 3">
    <name type="scientific">Cellvibrio fibrivorans</name>
    <dbReference type="NCBI Taxonomy" id="126350"/>
    <lineage>
        <taxon>Bacteria</taxon>
        <taxon>Pseudomonadati</taxon>
        <taxon>Pseudomonadota</taxon>
        <taxon>Gammaproteobacteria</taxon>
        <taxon>Cellvibrionales</taxon>
        <taxon>Cellvibrionaceae</taxon>
        <taxon>Cellvibrio</taxon>
    </lineage>
</organism>
<proteinExistence type="predicted"/>
<protein>
    <submittedName>
        <fullName evidence="2">Small lipoprotein YifL</fullName>
    </submittedName>
</protein>
<feature type="chain" id="PRO_5045056240" evidence="1">
    <location>
        <begin position="21"/>
        <end position="553"/>
    </location>
</feature>